<reference evidence="2" key="1">
    <citation type="journal article" date="2011" name="Genome Biol.">
        <title>Comparative genomics of the social amoebae Dictyostelium discoideum and Dictyostelium purpureum.</title>
        <authorList>
            <consortium name="US DOE Joint Genome Institute (JGI-PGF)"/>
            <person name="Sucgang R."/>
            <person name="Kuo A."/>
            <person name="Tian X."/>
            <person name="Salerno W."/>
            <person name="Parikh A."/>
            <person name="Feasley C.L."/>
            <person name="Dalin E."/>
            <person name="Tu H."/>
            <person name="Huang E."/>
            <person name="Barry K."/>
            <person name="Lindquist E."/>
            <person name="Shapiro H."/>
            <person name="Bruce D."/>
            <person name="Schmutz J."/>
            <person name="Salamov A."/>
            <person name="Fey P."/>
            <person name="Gaudet P."/>
            <person name="Anjard C."/>
            <person name="Babu M.M."/>
            <person name="Basu S."/>
            <person name="Bushmanova Y."/>
            <person name="van der Wel H."/>
            <person name="Katoh-Kurasawa M."/>
            <person name="Dinh C."/>
            <person name="Coutinho P.M."/>
            <person name="Saito T."/>
            <person name="Elias M."/>
            <person name="Schaap P."/>
            <person name="Kay R.R."/>
            <person name="Henrissat B."/>
            <person name="Eichinger L."/>
            <person name="Rivero F."/>
            <person name="Putnam N.H."/>
            <person name="West C.M."/>
            <person name="Loomis W.F."/>
            <person name="Chisholm R.L."/>
            <person name="Shaulsky G."/>
            <person name="Strassmann J.E."/>
            <person name="Queller D.C."/>
            <person name="Kuspa A."/>
            <person name="Grigoriev I.V."/>
        </authorList>
    </citation>
    <scope>NUCLEOTIDE SEQUENCE [LARGE SCALE GENOMIC DNA]</scope>
    <source>
        <strain evidence="2">QSDP1</strain>
    </source>
</reference>
<sequence>MSDSLPEIIKKETLPPINEVLCFDTLVNVPPKQKVIRKLTDLSNYCYSRKRLVVSESSDSNCGPSNLLDDSRSFNTLQIDYVQVNTYPNFNNGYPVQLNFDDMSTQQTQPNVWQIVQTGSQPTPEEIERQTALRMQQIRQYHIREQERVQLNDPQQTLQQQQYSQYTKYLI</sequence>
<accession>F0ZHM7</accession>
<name>F0ZHM7_DICPU</name>
<dbReference type="KEGG" id="dpp:DICPUDRAFT_91808"/>
<dbReference type="GeneID" id="10500406"/>
<dbReference type="InParanoid" id="F0ZHM7"/>
<dbReference type="EMBL" id="GL871023">
    <property type="protein sequence ID" value="EGC36557.1"/>
    <property type="molecule type" value="Genomic_DNA"/>
</dbReference>
<evidence type="ECO:0000313" key="2">
    <source>
        <dbReference type="Proteomes" id="UP000001064"/>
    </source>
</evidence>
<proteinExistence type="predicted"/>
<organism evidence="1 2">
    <name type="scientific">Dictyostelium purpureum</name>
    <name type="common">Slime mold</name>
    <dbReference type="NCBI Taxonomy" id="5786"/>
    <lineage>
        <taxon>Eukaryota</taxon>
        <taxon>Amoebozoa</taxon>
        <taxon>Evosea</taxon>
        <taxon>Eumycetozoa</taxon>
        <taxon>Dictyostelia</taxon>
        <taxon>Dictyosteliales</taxon>
        <taxon>Dictyosteliaceae</taxon>
        <taxon>Dictyostelium</taxon>
    </lineage>
</organism>
<evidence type="ECO:0000313" key="1">
    <source>
        <dbReference type="EMBL" id="EGC36557.1"/>
    </source>
</evidence>
<gene>
    <name evidence="1" type="ORF">DICPUDRAFT_91808</name>
</gene>
<dbReference type="AlphaFoldDB" id="F0ZHM7"/>
<dbReference type="VEuPathDB" id="AmoebaDB:DICPUDRAFT_91808"/>
<keyword evidence="2" id="KW-1185">Reference proteome</keyword>
<dbReference type="Proteomes" id="UP000001064">
    <property type="component" value="Unassembled WGS sequence"/>
</dbReference>
<dbReference type="RefSeq" id="XP_003286929.1">
    <property type="nucleotide sequence ID" value="XM_003286881.1"/>
</dbReference>
<protein>
    <submittedName>
        <fullName evidence="1">Expressed protein</fullName>
    </submittedName>
</protein>